<dbReference type="PANTHER" id="PTHR23389:SF6">
    <property type="entry name" value="REPLICATION FACTOR C SUBUNIT 1"/>
    <property type="match status" value="1"/>
</dbReference>
<feature type="compositionally biased region" description="Basic and acidic residues" evidence="8">
    <location>
        <begin position="148"/>
        <end position="171"/>
    </location>
</feature>
<dbReference type="Pfam" id="PF00004">
    <property type="entry name" value="AAA"/>
    <property type="match status" value="1"/>
</dbReference>
<feature type="compositionally biased region" description="Low complexity" evidence="8">
    <location>
        <begin position="317"/>
        <end position="326"/>
    </location>
</feature>
<feature type="region of interest" description="Disordered" evidence="8">
    <location>
        <begin position="127"/>
        <end position="171"/>
    </location>
</feature>
<evidence type="ECO:0000256" key="7">
    <source>
        <dbReference type="PIRNR" id="PIRNR036578"/>
    </source>
</evidence>
<dbReference type="SMART" id="SM00292">
    <property type="entry name" value="BRCT"/>
    <property type="match status" value="2"/>
</dbReference>
<dbReference type="SUPFAM" id="SSF52540">
    <property type="entry name" value="P-loop containing nucleoside triphosphate hydrolases"/>
    <property type="match status" value="1"/>
</dbReference>
<dbReference type="EMBL" id="JAPFFF010000001">
    <property type="protein sequence ID" value="KAK8900034.1"/>
    <property type="molecule type" value="Genomic_DNA"/>
</dbReference>
<comment type="similarity">
    <text evidence="2 7">Belongs to the activator 1 large subunit family.</text>
</comment>
<dbReference type="InterPro" id="IPR036420">
    <property type="entry name" value="BRCT_dom_sf"/>
</dbReference>
<feature type="domain" description="BRCT" evidence="9">
    <location>
        <begin position="46"/>
        <end position="124"/>
    </location>
</feature>
<evidence type="ECO:0000313" key="10">
    <source>
        <dbReference type="EMBL" id="KAK8900034.1"/>
    </source>
</evidence>
<dbReference type="PIRSF" id="PIRSF036578">
    <property type="entry name" value="RFC1"/>
    <property type="match status" value="1"/>
</dbReference>
<proteinExistence type="inferred from homology"/>
<evidence type="ECO:0000256" key="2">
    <source>
        <dbReference type="ARBA" id="ARBA00006116"/>
    </source>
</evidence>
<dbReference type="Gene3D" id="3.40.50.10190">
    <property type="entry name" value="BRCT domain"/>
    <property type="match status" value="2"/>
</dbReference>
<dbReference type="SUPFAM" id="SSF52113">
    <property type="entry name" value="BRCT domain"/>
    <property type="match status" value="2"/>
</dbReference>
<keyword evidence="3 7" id="KW-0235">DNA replication</keyword>
<evidence type="ECO:0000256" key="1">
    <source>
        <dbReference type="ARBA" id="ARBA00004123"/>
    </source>
</evidence>
<reference evidence="10 11" key="1">
    <citation type="submission" date="2024-04" db="EMBL/GenBank/DDBJ databases">
        <title>Tritrichomonas musculus Genome.</title>
        <authorList>
            <person name="Alves-Ferreira E."/>
            <person name="Grigg M."/>
            <person name="Lorenzi H."/>
            <person name="Galac M."/>
        </authorList>
    </citation>
    <scope>NUCLEOTIDE SEQUENCE [LARGE SCALE GENOMIC DNA]</scope>
    <source>
        <strain evidence="10 11">EAF2021</strain>
    </source>
</reference>
<name>A0ABR2L9P0_9EUKA</name>
<evidence type="ECO:0000256" key="5">
    <source>
        <dbReference type="ARBA" id="ARBA00022840"/>
    </source>
</evidence>
<evidence type="ECO:0000313" key="11">
    <source>
        <dbReference type="Proteomes" id="UP001470230"/>
    </source>
</evidence>
<comment type="caution">
    <text evidence="10">The sequence shown here is derived from an EMBL/GenBank/DDBJ whole genome shotgun (WGS) entry which is preliminary data.</text>
</comment>
<dbReference type="InterPro" id="IPR003959">
    <property type="entry name" value="ATPase_AAA_core"/>
</dbReference>
<dbReference type="PANTHER" id="PTHR23389">
    <property type="entry name" value="CHROMOSOME TRANSMISSION FIDELITY FACTOR 18"/>
    <property type="match status" value="1"/>
</dbReference>
<keyword evidence="11" id="KW-1185">Reference proteome</keyword>
<dbReference type="Pfam" id="PF00533">
    <property type="entry name" value="BRCT"/>
    <property type="match status" value="2"/>
</dbReference>
<dbReference type="Gene3D" id="3.40.50.300">
    <property type="entry name" value="P-loop containing nucleotide triphosphate hydrolases"/>
    <property type="match status" value="1"/>
</dbReference>
<evidence type="ECO:0000256" key="6">
    <source>
        <dbReference type="ARBA" id="ARBA00023242"/>
    </source>
</evidence>
<feature type="region of interest" description="Disordered" evidence="8">
    <location>
        <begin position="295"/>
        <end position="326"/>
    </location>
</feature>
<keyword evidence="5 7" id="KW-0067">ATP-binding</keyword>
<dbReference type="Proteomes" id="UP001470230">
    <property type="component" value="Unassembled WGS sequence"/>
</dbReference>
<feature type="domain" description="BRCT" evidence="9">
    <location>
        <begin position="213"/>
        <end position="304"/>
    </location>
</feature>
<dbReference type="Gene3D" id="1.10.8.60">
    <property type="match status" value="1"/>
</dbReference>
<dbReference type="InterPro" id="IPR013725">
    <property type="entry name" value="DNA_replication_fac_RFC1_C"/>
</dbReference>
<dbReference type="CDD" id="cd00009">
    <property type="entry name" value="AAA"/>
    <property type="match status" value="1"/>
</dbReference>
<dbReference type="InterPro" id="IPR027417">
    <property type="entry name" value="P-loop_NTPase"/>
</dbReference>
<organism evidence="10 11">
    <name type="scientific">Tritrichomonas musculus</name>
    <dbReference type="NCBI Taxonomy" id="1915356"/>
    <lineage>
        <taxon>Eukaryota</taxon>
        <taxon>Metamonada</taxon>
        <taxon>Parabasalia</taxon>
        <taxon>Tritrichomonadida</taxon>
        <taxon>Tritrichomonadidae</taxon>
        <taxon>Tritrichomonas</taxon>
    </lineage>
</organism>
<accession>A0ABR2L9P0</accession>
<dbReference type="Gene3D" id="1.20.272.10">
    <property type="match status" value="1"/>
</dbReference>
<dbReference type="SUPFAM" id="SSF48019">
    <property type="entry name" value="post-AAA+ oligomerization domain-like"/>
    <property type="match status" value="1"/>
</dbReference>
<feature type="compositionally biased region" description="Polar residues" evidence="8">
    <location>
        <begin position="296"/>
        <end position="316"/>
    </location>
</feature>
<evidence type="ECO:0000256" key="4">
    <source>
        <dbReference type="ARBA" id="ARBA00022741"/>
    </source>
</evidence>
<comment type="subcellular location">
    <subcellularLocation>
        <location evidence="1 7">Nucleus</location>
    </subcellularLocation>
</comment>
<evidence type="ECO:0000256" key="3">
    <source>
        <dbReference type="ARBA" id="ARBA00022705"/>
    </source>
</evidence>
<sequence length="806" mass="89842">MPPRKTSKKSIPQFPEATSEFKFNQGNHFKARDNPPMLNQIPIPTGANGCLTGINFVVTGTMPSMTREMVKDLIEKYGGKLTSSISGKTDVVVRGCEEVGPKKLQEAQSRGIQITDQEGLLSYIASTNPNYKQSTPAAAAPPPPPPPQKEEPGKKKGKKVEEEKPKESPEEANIKAILANLPKPTSSYELFRGYHPGIGEYPPQHYQIPIPKGRNGCLRGLVFVATGTMPSVTTDELKDIIEKYGGTYAKSITRKTHILIRGCEDVGERKMSEANSKGIPIIDQYGFFEIIDRSKTQNPQKAQQETVSSTEAINGESTNSSSSSLLTEKYRPKSINEIAGNIGAINQLRTWIYNFIKSKSTSNESESSSPNVKPIALVSGPTGSGKTTAVNLVCTEYGFTTVEFNASDSRTKKFFESIKSVTSNLSFNMDKAKTLKVRRQALIFEEVEDMSKSFSSLIELAEKSRIPIICICNDYSNQKLETLYNSSLSIRFSAPKADEIKTRLRYICDNEGFTNITDSDLDDIIILSKRDVRFAINTIQYWSSWTDNSRESVKDDTIADDIQASLTILSPHTLQEKMNGFFFDYGSVPLYVQQNLPLPVKEGHQITSESRKDYADALESICYGDIIDNCIHQTQSYELLSAQAVTSSIYPSELVQANIVSLVMPKLFGATKKHQKHQRYIHEIAGRISTTSSQPQAEIYGTFSSLLSLLASSLLKNGEKSNYSEFFSFIDSLGLNIDDIQHAEEIKTVMEKKNKKLNVIPEKCLKVISKEYKHRHLDDPKKITSENDFRALYNIRQTEGKTKSIK</sequence>
<evidence type="ECO:0000256" key="8">
    <source>
        <dbReference type="SAM" id="MobiDB-lite"/>
    </source>
</evidence>
<dbReference type="InterPro" id="IPR001357">
    <property type="entry name" value="BRCT_dom"/>
</dbReference>
<keyword evidence="4 7" id="KW-0547">Nucleotide-binding</keyword>
<dbReference type="InterPro" id="IPR012178">
    <property type="entry name" value="RFC1"/>
</dbReference>
<dbReference type="Pfam" id="PF08519">
    <property type="entry name" value="RFC1"/>
    <property type="match status" value="1"/>
</dbReference>
<evidence type="ECO:0000259" key="9">
    <source>
        <dbReference type="PROSITE" id="PS50172"/>
    </source>
</evidence>
<dbReference type="PROSITE" id="PS50172">
    <property type="entry name" value="BRCT"/>
    <property type="match status" value="2"/>
</dbReference>
<keyword evidence="6 7" id="KW-0539">Nucleus</keyword>
<dbReference type="CDD" id="cd18140">
    <property type="entry name" value="HLD_clamp_RFC"/>
    <property type="match status" value="1"/>
</dbReference>
<gene>
    <name evidence="10" type="ORF">M9Y10_002357</name>
</gene>
<dbReference type="InterPro" id="IPR008921">
    <property type="entry name" value="DNA_pol3_clamp-load_cplx_C"/>
</dbReference>
<dbReference type="InterPro" id="IPR047854">
    <property type="entry name" value="RFC_lid"/>
</dbReference>
<protein>
    <recommendedName>
        <fullName evidence="7">Replication factor C subunit 1</fullName>
    </recommendedName>
</protein>